<evidence type="ECO:0000313" key="1">
    <source>
        <dbReference type="EMBL" id="KZV17222.1"/>
    </source>
</evidence>
<gene>
    <name evidence="1" type="ORF">F511_04023</name>
</gene>
<dbReference type="AlphaFoldDB" id="A0A2Z7AE69"/>
<protein>
    <submittedName>
        <fullName evidence="1">Uncharacterized protein</fullName>
    </submittedName>
</protein>
<evidence type="ECO:0000313" key="2">
    <source>
        <dbReference type="Proteomes" id="UP000250235"/>
    </source>
</evidence>
<dbReference type="EMBL" id="KV018450">
    <property type="protein sequence ID" value="KZV17222.1"/>
    <property type="molecule type" value="Genomic_DNA"/>
</dbReference>
<keyword evidence="2" id="KW-1185">Reference proteome</keyword>
<reference evidence="1 2" key="1">
    <citation type="journal article" date="2015" name="Proc. Natl. Acad. Sci. U.S.A.">
        <title>The resurrection genome of Boea hygrometrica: A blueprint for survival of dehydration.</title>
        <authorList>
            <person name="Xiao L."/>
            <person name="Yang G."/>
            <person name="Zhang L."/>
            <person name="Yang X."/>
            <person name="Zhao S."/>
            <person name="Ji Z."/>
            <person name="Zhou Q."/>
            <person name="Hu M."/>
            <person name="Wang Y."/>
            <person name="Chen M."/>
            <person name="Xu Y."/>
            <person name="Jin H."/>
            <person name="Xiao X."/>
            <person name="Hu G."/>
            <person name="Bao F."/>
            <person name="Hu Y."/>
            <person name="Wan P."/>
            <person name="Li L."/>
            <person name="Deng X."/>
            <person name="Kuang T."/>
            <person name="Xiang C."/>
            <person name="Zhu J.K."/>
            <person name="Oliver M.J."/>
            <person name="He Y."/>
        </authorList>
    </citation>
    <scope>NUCLEOTIDE SEQUENCE [LARGE SCALE GENOMIC DNA]</scope>
    <source>
        <strain evidence="2">cv. XS01</strain>
    </source>
</reference>
<name>A0A2Z7AE69_9LAMI</name>
<accession>A0A2Z7AE69</accession>
<sequence length="50" mass="5762">MLFNFLSRHVMISFTKKTSKRYKKQRALATIKSKGLHLPRANSIDIKVSA</sequence>
<dbReference type="Proteomes" id="UP000250235">
    <property type="component" value="Unassembled WGS sequence"/>
</dbReference>
<proteinExistence type="predicted"/>
<organism evidence="1 2">
    <name type="scientific">Dorcoceras hygrometricum</name>
    <dbReference type="NCBI Taxonomy" id="472368"/>
    <lineage>
        <taxon>Eukaryota</taxon>
        <taxon>Viridiplantae</taxon>
        <taxon>Streptophyta</taxon>
        <taxon>Embryophyta</taxon>
        <taxon>Tracheophyta</taxon>
        <taxon>Spermatophyta</taxon>
        <taxon>Magnoliopsida</taxon>
        <taxon>eudicotyledons</taxon>
        <taxon>Gunneridae</taxon>
        <taxon>Pentapetalae</taxon>
        <taxon>asterids</taxon>
        <taxon>lamiids</taxon>
        <taxon>Lamiales</taxon>
        <taxon>Gesneriaceae</taxon>
        <taxon>Didymocarpoideae</taxon>
        <taxon>Trichosporeae</taxon>
        <taxon>Loxocarpinae</taxon>
        <taxon>Dorcoceras</taxon>
    </lineage>
</organism>